<gene>
    <name evidence="1" type="ORF">SAMN06295905_2409</name>
</gene>
<protein>
    <recommendedName>
        <fullName evidence="3">Activator of Hsp90 ATPase homolog 1-like protein</fullName>
    </recommendedName>
</protein>
<dbReference type="InterPro" id="IPR023393">
    <property type="entry name" value="START-like_dom_sf"/>
</dbReference>
<dbReference type="Proteomes" id="UP000194474">
    <property type="component" value="Unassembled WGS sequence"/>
</dbReference>
<evidence type="ECO:0008006" key="3">
    <source>
        <dbReference type="Google" id="ProtNLM"/>
    </source>
</evidence>
<organism evidence="1 2">
    <name type="scientific">Devosia lucknowensis</name>
    <dbReference type="NCBI Taxonomy" id="1096929"/>
    <lineage>
        <taxon>Bacteria</taxon>
        <taxon>Pseudomonadati</taxon>
        <taxon>Pseudomonadota</taxon>
        <taxon>Alphaproteobacteria</taxon>
        <taxon>Hyphomicrobiales</taxon>
        <taxon>Devosiaceae</taxon>
        <taxon>Devosia</taxon>
    </lineage>
</organism>
<proteinExistence type="predicted"/>
<name>A0A1Y6FT59_9HYPH</name>
<dbReference type="Gene3D" id="3.30.530.20">
    <property type="match status" value="1"/>
</dbReference>
<reference evidence="2" key="1">
    <citation type="submission" date="2017-04" db="EMBL/GenBank/DDBJ databases">
        <authorList>
            <person name="Varghese N."/>
            <person name="Submissions S."/>
        </authorList>
    </citation>
    <scope>NUCLEOTIDE SEQUENCE [LARGE SCALE GENOMIC DNA]</scope>
</reference>
<dbReference type="AlphaFoldDB" id="A0A1Y6FT59"/>
<evidence type="ECO:0000313" key="1">
    <source>
        <dbReference type="EMBL" id="SMQ75733.1"/>
    </source>
</evidence>
<keyword evidence="2" id="KW-1185">Reference proteome</keyword>
<dbReference type="EMBL" id="FXWK01000001">
    <property type="protein sequence ID" value="SMQ75733.1"/>
    <property type="molecule type" value="Genomic_DNA"/>
</dbReference>
<sequence>MNPVQRQRHTSPRMVTKPFSDRFMFPSRTISLAINWPWAELYAFLSNPQTINRWTQGLFPTPLSPVTDHTWRTLYDGEEVIIAFTPANPFGVLDVELIWTDKPPRHYVARLFPNGEASELCCTIIQRPGESDAAFASECEWVRIDLDILKTYIESL</sequence>
<accession>A0A1Y6FT59</accession>
<evidence type="ECO:0000313" key="2">
    <source>
        <dbReference type="Proteomes" id="UP000194474"/>
    </source>
</evidence>
<dbReference type="SUPFAM" id="SSF55961">
    <property type="entry name" value="Bet v1-like"/>
    <property type="match status" value="1"/>
</dbReference>